<organism evidence="1 2">
    <name type="scientific">Pseudozyma hubeiensis (strain SY62)</name>
    <name type="common">Yeast</name>
    <dbReference type="NCBI Taxonomy" id="1305764"/>
    <lineage>
        <taxon>Eukaryota</taxon>
        <taxon>Fungi</taxon>
        <taxon>Dikarya</taxon>
        <taxon>Basidiomycota</taxon>
        <taxon>Ustilaginomycotina</taxon>
        <taxon>Ustilaginomycetes</taxon>
        <taxon>Ustilaginales</taxon>
        <taxon>Ustilaginaceae</taxon>
        <taxon>Pseudozyma</taxon>
    </lineage>
</organism>
<dbReference type="GeneID" id="24111612"/>
<keyword evidence="2" id="KW-1185">Reference proteome</keyword>
<dbReference type="RefSeq" id="XP_012192333.1">
    <property type="nucleotide sequence ID" value="XM_012336943.1"/>
</dbReference>
<sequence>MHTVQRLSASTISALWCWRWDPSVKAATYHVGFSSFCFGCYRRKRCSLSTEFQTFCELIVSAARSKPRLRLFRPGPGKAAIGFWT</sequence>
<evidence type="ECO:0000313" key="2">
    <source>
        <dbReference type="Proteomes" id="UP000014071"/>
    </source>
</evidence>
<protein>
    <submittedName>
        <fullName evidence="1">Uncharacterized protein</fullName>
    </submittedName>
</protein>
<reference evidence="2" key="1">
    <citation type="journal article" date="2013" name="Genome Announc.">
        <title>Draft genome sequence of the basidiomycetous yeast-like fungus Pseudozyma hubeiensis SY62, which produces an abundant amount of the biosurfactant mannosylerythritol lipids.</title>
        <authorList>
            <person name="Konishi M."/>
            <person name="Hatada Y."/>
            <person name="Horiuchi J."/>
        </authorList>
    </citation>
    <scope>NUCLEOTIDE SEQUENCE [LARGE SCALE GENOMIC DNA]</scope>
    <source>
        <strain evidence="2">SY62</strain>
    </source>
</reference>
<dbReference type="AlphaFoldDB" id="R9PBJ8"/>
<accession>R9PBJ8</accession>
<dbReference type="Proteomes" id="UP000014071">
    <property type="component" value="Unassembled WGS sequence"/>
</dbReference>
<dbReference type="HOGENOM" id="CLU_2513623_0_0_1"/>
<gene>
    <name evidence="1" type="ORF">PHSY_006340</name>
</gene>
<proteinExistence type="predicted"/>
<name>R9PBJ8_PSEHS</name>
<dbReference type="EMBL" id="DF238821">
    <property type="protein sequence ID" value="GAC98746.1"/>
    <property type="molecule type" value="Genomic_DNA"/>
</dbReference>
<evidence type="ECO:0000313" key="1">
    <source>
        <dbReference type="EMBL" id="GAC98746.1"/>
    </source>
</evidence>